<reference evidence="2 3" key="1">
    <citation type="submission" date="2017-01" db="EMBL/GenBank/DDBJ databases">
        <title>Complete genome of Tateyamaria omphalii DOK1-4 isolated from seawater in Dokdo.</title>
        <authorList>
            <person name="Kim J.H."/>
            <person name="Chi W.-J."/>
        </authorList>
    </citation>
    <scope>NUCLEOTIDE SEQUENCE [LARGE SCALE GENOMIC DNA]</scope>
    <source>
        <strain evidence="2 3">DOK1-4</strain>
    </source>
</reference>
<proteinExistence type="predicted"/>
<dbReference type="EMBL" id="CP019312">
    <property type="protein sequence ID" value="APX12480.1"/>
    <property type="molecule type" value="Genomic_DNA"/>
</dbReference>
<evidence type="ECO:0000259" key="1">
    <source>
        <dbReference type="PROSITE" id="PS51340"/>
    </source>
</evidence>
<dbReference type="AlphaFoldDB" id="A0A1P8MWJ5"/>
<dbReference type="Gene3D" id="2.40.33.20">
    <property type="entry name" value="PK beta-barrel domain-like"/>
    <property type="match status" value="1"/>
</dbReference>
<dbReference type="GO" id="GO:0003824">
    <property type="term" value="F:catalytic activity"/>
    <property type="evidence" value="ECO:0007669"/>
    <property type="project" value="InterPro"/>
</dbReference>
<protein>
    <recommendedName>
        <fullName evidence="1">MOSC domain-containing protein</fullName>
    </recommendedName>
</protein>
<keyword evidence="3" id="KW-1185">Reference proteome</keyword>
<dbReference type="InterPro" id="IPR005303">
    <property type="entry name" value="MOCOS_middle"/>
</dbReference>
<organism evidence="2 3">
    <name type="scientific">Tateyamaria omphalii</name>
    <dbReference type="NCBI Taxonomy" id="299262"/>
    <lineage>
        <taxon>Bacteria</taxon>
        <taxon>Pseudomonadati</taxon>
        <taxon>Pseudomonadota</taxon>
        <taxon>Alphaproteobacteria</taxon>
        <taxon>Rhodobacterales</taxon>
        <taxon>Roseobacteraceae</taxon>
        <taxon>Tateyamaria</taxon>
    </lineage>
</organism>
<dbReference type="Proteomes" id="UP000186336">
    <property type="component" value="Chromosome"/>
</dbReference>
<dbReference type="InterPro" id="IPR011037">
    <property type="entry name" value="Pyrv_Knase-like_insert_dom_sf"/>
</dbReference>
<accession>A0A1P8MWJ5</accession>
<dbReference type="KEGG" id="tom:BWR18_12930"/>
<dbReference type="STRING" id="299262.BWR18_12930"/>
<dbReference type="Pfam" id="PF03473">
    <property type="entry name" value="MOSC"/>
    <property type="match status" value="1"/>
</dbReference>
<dbReference type="GO" id="GO:0030170">
    <property type="term" value="F:pyridoxal phosphate binding"/>
    <property type="evidence" value="ECO:0007669"/>
    <property type="project" value="InterPro"/>
</dbReference>
<evidence type="ECO:0000313" key="3">
    <source>
        <dbReference type="Proteomes" id="UP000186336"/>
    </source>
</evidence>
<gene>
    <name evidence="2" type="ORF">BWR18_12930</name>
</gene>
<evidence type="ECO:0000313" key="2">
    <source>
        <dbReference type="EMBL" id="APX12480.1"/>
    </source>
</evidence>
<dbReference type="InterPro" id="IPR005302">
    <property type="entry name" value="MoCF_Sase_C"/>
</dbReference>
<name>A0A1P8MWJ5_9RHOB</name>
<sequence length="243" mass="26303">MTGTLAHIWRHPIKGIGSEACERADLTPDQAVVGDRAWALLNADAEDTDNWQPRRNFLQVASGPALAAIGAVSTDTGVLLTHPDRDPLDFKPDTDPTALGTWIGDLWPADRPGPARLVKAPEQGMTDVEFASVSIGNLSSLRALSQKAGMHIDMRRFRINLWLDGLAPWEEGDLLSRDITIGGATLSPVEPIERCRAPDANPQTGARDIGMLRTLEDGWDTRNFGVYFKVKSGGTVAVGDTLQ</sequence>
<dbReference type="Pfam" id="PF03476">
    <property type="entry name" value="MOSC_N"/>
    <property type="match status" value="1"/>
</dbReference>
<dbReference type="SUPFAM" id="SSF50800">
    <property type="entry name" value="PK beta-barrel domain-like"/>
    <property type="match status" value="1"/>
</dbReference>
<feature type="domain" description="MOSC" evidence="1">
    <location>
        <begin position="85"/>
        <end position="243"/>
    </location>
</feature>
<dbReference type="GO" id="GO:0030151">
    <property type="term" value="F:molybdenum ion binding"/>
    <property type="evidence" value="ECO:0007669"/>
    <property type="project" value="InterPro"/>
</dbReference>
<dbReference type="RefSeq" id="WP_076628804.1">
    <property type="nucleotide sequence ID" value="NZ_CP019312.1"/>
</dbReference>
<dbReference type="PROSITE" id="PS51340">
    <property type="entry name" value="MOSC"/>
    <property type="match status" value="1"/>
</dbReference>